<accession>A0AAD7ZMQ8</accession>
<evidence type="ECO:0000313" key="2">
    <source>
        <dbReference type="EMBL" id="KAJ9583353.1"/>
    </source>
</evidence>
<name>A0AAD7ZMQ8_DIPPU</name>
<dbReference type="EMBL" id="JASPKZ010007614">
    <property type="protein sequence ID" value="KAJ9583353.1"/>
    <property type="molecule type" value="Genomic_DNA"/>
</dbReference>
<reference evidence="2" key="2">
    <citation type="submission" date="2023-05" db="EMBL/GenBank/DDBJ databases">
        <authorList>
            <person name="Fouks B."/>
        </authorList>
    </citation>
    <scope>NUCLEOTIDE SEQUENCE</scope>
    <source>
        <strain evidence="2">Stay&amp;Tobe</strain>
        <tissue evidence="2">Testes</tissue>
    </source>
</reference>
<feature type="non-terminal residue" evidence="2">
    <location>
        <position position="209"/>
    </location>
</feature>
<feature type="transmembrane region" description="Helical" evidence="1">
    <location>
        <begin position="174"/>
        <end position="193"/>
    </location>
</feature>
<proteinExistence type="predicted"/>
<feature type="non-terminal residue" evidence="2">
    <location>
        <position position="1"/>
    </location>
</feature>
<keyword evidence="1" id="KW-1133">Transmembrane helix</keyword>
<dbReference type="AlphaFoldDB" id="A0AAD7ZMQ8"/>
<reference evidence="2" key="1">
    <citation type="journal article" date="2023" name="IScience">
        <title>Live-bearing cockroach genome reveals convergent evolutionary mechanisms linked to viviparity in insects and beyond.</title>
        <authorList>
            <person name="Fouks B."/>
            <person name="Harrison M.C."/>
            <person name="Mikhailova A.A."/>
            <person name="Marchal E."/>
            <person name="English S."/>
            <person name="Carruthers M."/>
            <person name="Jennings E.C."/>
            <person name="Chiamaka E.L."/>
            <person name="Frigard R.A."/>
            <person name="Pippel M."/>
            <person name="Attardo G.M."/>
            <person name="Benoit J.B."/>
            <person name="Bornberg-Bauer E."/>
            <person name="Tobe S.S."/>
        </authorList>
    </citation>
    <scope>NUCLEOTIDE SEQUENCE</scope>
    <source>
        <strain evidence="2">Stay&amp;Tobe</strain>
    </source>
</reference>
<evidence type="ECO:0000313" key="3">
    <source>
        <dbReference type="Proteomes" id="UP001233999"/>
    </source>
</evidence>
<comment type="caution">
    <text evidence="2">The sequence shown here is derived from an EMBL/GenBank/DDBJ whole genome shotgun (WGS) entry which is preliminary data.</text>
</comment>
<dbReference type="Proteomes" id="UP001233999">
    <property type="component" value="Unassembled WGS sequence"/>
</dbReference>
<sequence>ATFRLTSSGGFVDLNYHQLLHVHSHLTNREKGGIYVGAKPVVAHPNAHRQNAVCQLDYKLRSLPKPVTRTYHSLIMACGIMPKRRNHYTELRVDVRVLTSDTHWLDERRFVLKELNKFKKRPQEALGALRDGHEMGDFYVLPLIYFTRVESFLPEEPIGFRFILQPKKQSSGYITLYCIISIHCCFLVNRRAIAKTPADRRLRKTVALE</sequence>
<protein>
    <submittedName>
        <fullName evidence="2">Uncharacterized protein</fullName>
    </submittedName>
</protein>
<keyword evidence="1" id="KW-0472">Membrane</keyword>
<evidence type="ECO:0000256" key="1">
    <source>
        <dbReference type="SAM" id="Phobius"/>
    </source>
</evidence>
<keyword evidence="1" id="KW-0812">Transmembrane</keyword>
<keyword evidence="3" id="KW-1185">Reference proteome</keyword>
<organism evidence="2 3">
    <name type="scientific">Diploptera punctata</name>
    <name type="common">Pacific beetle cockroach</name>
    <dbReference type="NCBI Taxonomy" id="6984"/>
    <lineage>
        <taxon>Eukaryota</taxon>
        <taxon>Metazoa</taxon>
        <taxon>Ecdysozoa</taxon>
        <taxon>Arthropoda</taxon>
        <taxon>Hexapoda</taxon>
        <taxon>Insecta</taxon>
        <taxon>Pterygota</taxon>
        <taxon>Neoptera</taxon>
        <taxon>Polyneoptera</taxon>
        <taxon>Dictyoptera</taxon>
        <taxon>Blattodea</taxon>
        <taxon>Blaberoidea</taxon>
        <taxon>Blaberidae</taxon>
        <taxon>Diplopterinae</taxon>
        <taxon>Diploptera</taxon>
    </lineage>
</organism>
<gene>
    <name evidence="2" type="ORF">L9F63_022315</name>
</gene>